<keyword evidence="1" id="KW-1133">Transmembrane helix</keyword>
<feature type="transmembrane region" description="Helical" evidence="1">
    <location>
        <begin position="76"/>
        <end position="95"/>
    </location>
</feature>
<keyword evidence="1" id="KW-0472">Membrane</keyword>
<dbReference type="Proteomes" id="UP000241158">
    <property type="component" value="Unassembled WGS sequence"/>
</dbReference>
<dbReference type="PANTHER" id="PTHR22550:SF14">
    <property type="entry name" value="VWFA DOMAIN-CONTAINING PROTEIN"/>
    <property type="match status" value="1"/>
</dbReference>
<keyword evidence="4" id="KW-1185">Reference proteome</keyword>
<organism evidence="3 4">
    <name type="scientific">Phyllobacterium endophyticum</name>
    <dbReference type="NCBI Taxonomy" id="1149773"/>
    <lineage>
        <taxon>Bacteria</taxon>
        <taxon>Pseudomonadati</taxon>
        <taxon>Pseudomonadota</taxon>
        <taxon>Alphaproteobacteria</taxon>
        <taxon>Hyphomicrobiales</taxon>
        <taxon>Phyllobacteriaceae</taxon>
        <taxon>Phyllobacterium</taxon>
    </lineage>
</organism>
<accession>A0A2P7ALM2</accession>
<feature type="domain" description="VWFA" evidence="2">
    <location>
        <begin position="105"/>
        <end position="282"/>
    </location>
</feature>
<dbReference type="SMART" id="SM00327">
    <property type="entry name" value="VWA"/>
    <property type="match status" value="1"/>
</dbReference>
<feature type="transmembrane region" description="Helical" evidence="1">
    <location>
        <begin position="293"/>
        <end position="317"/>
    </location>
</feature>
<sequence>MPRGLFCSTEGNVNLSEFIFLRPWWLIVPPFLLVLGFIWRQRGNEGDWVRAIDPHLLKALEKRGAFKVRGTGHRRFPLWLMVAVILAIALAGPAIGTQASDSFRNVDGVIIALDTSKSMIDSGAATDGQIAATQLIDNSAASQQVGLILFAGDAYLGSPFSADRQVLHPLLAGDLSRVVAEQGSAPARAIQLAQTMFSDASMIGGDLVLVTDGGGVNSAAIEAARVLRKAGRRVHVLFVYSVQNNSEIPLPDRAGAASVAAEGGGIFADTADLSPLLSSLDAPLGNKLEKNGYAALAWLDLGRFMLVLAAVPFLGLFGRRT</sequence>
<evidence type="ECO:0000256" key="1">
    <source>
        <dbReference type="SAM" id="Phobius"/>
    </source>
</evidence>
<dbReference type="InterPro" id="IPR050768">
    <property type="entry name" value="UPF0353/GerABKA_families"/>
</dbReference>
<reference evidence="4" key="1">
    <citation type="submission" date="2017-11" db="EMBL/GenBank/DDBJ databases">
        <authorList>
            <person name="Kuznetsova I."/>
            <person name="Sazanova A."/>
            <person name="Chirak E."/>
            <person name="Safronova V."/>
            <person name="Willems A."/>
        </authorList>
    </citation>
    <scope>NUCLEOTIDE SEQUENCE [LARGE SCALE GENOMIC DNA]</scope>
    <source>
        <strain evidence="4">PEPV15</strain>
    </source>
</reference>
<dbReference type="Gene3D" id="3.40.50.410">
    <property type="entry name" value="von Willebrand factor, type A domain"/>
    <property type="match status" value="1"/>
</dbReference>
<dbReference type="InterPro" id="IPR002035">
    <property type="entry name" value="VWF_A"/>
</dbReference>
<name>A0A2P7ALM2_9HYPH</name>
<dbReference type="Pfam" id="PF13519">
    <property type="entry name" value="VWA_2"/>
    <property type="match status" value="1"/>
</dbReference>
<comment type="caution">
    <text evidence="3">The sequence shown here is derived from an EMBL/GenBank/DDBJ whole genome shotgun (WGS) entry which is preliminary data.</text>
</comment>
<evidence type="ECO:0000313" key="4">
    <source>
        <dbReference type="Proteomes" id="UP000241158"/>
    </source>
</evidence>
<feature type="transmembrane region" description="Helical" evidence="1">
    <location>
        <begin position="20"/>
        <end position="39"/>
    </location>
</feature>
<dbReference type="SUPFAM" id="SSF53300">
    <property type="entry name" value="vWA-like"/>
    <property type="match status" value="1"/>
</dbReference>
<dbReference type="InterPro" id="IPR036465">
    <property type="entry name" value="vWFA_dom_sf"/>
</dbReference>
<dbReference type="AlphaFoldDB" id="A0A2P7ALM2"/>
<keyword evidence="1" id="KW-0812">Transmembrane</keyword>
<evidence type="ECO:0000313" key="3">
    <source>
        <dbReference type="EMBL" id="PSH55086.1"/>
    </source>
</evidence>
<dbReference type="OrthoDB" id="8005957at2"/>
<protein>
    <submittedName>
        <fullName evidence="3">VWA domain-containing protein</fullName>
    </submittedName>
</protein>
<gene>
    <name evidence="3" type="ORF">CU100_23650</name>
</gene>
<dbReference type="EMBL" id="PGGN01000006">
    <property type="protein sequence ID" value="PSH55086.1"/>
    <property type="molecule type" value="Genomic_DNA"/>
</dbReference>
<evidence type="ECO:0000259" key="2">
    <source>
        <dbReference type="SMART" id="SM00327"/>
    </source>
</evidence>
<dbReference type="PANTHER" id="PTHR22550">
    <property type="entry name" value="SPORE GERMINATION PROTEIN"/>
    <property type="match status" value="1"/>
</dbReference>
<proteinExistence type="predicted"/>